<evidence type="ECO:0000313" key="2">
    <source>
        <dbReference type="Proteomes" id="UP000193045"/>
    </source>
</evidence>
<accession>A0A1X3JGG9</accession>
<dbReference type="EMBL" id="ADJB01000059">
    <property type="protein sequence ID" value="OSL08292.1"/>
    <property type="molecule type" value="Genomic_DNA"/>
</dbReference>
<dbReference type="Proteomes" id="UP000193045">
    <property type="component" value="Unassembled WGS sequence"/>
</dbReference>
<gene>
    <name evidence="1" type="ORF">ECVG_05086</name>
</gene>
<reference evidence="1 2" key="1">
    <citation type="submission" date="2010-04" db="EMBL/GenBank/DDBJ databases">
        <title>The Genome Sequence of Escherichia coli H386.</title>
        <authorList>
            <consortium name="The Broad Institute Genome Sequencing Platform"/>
            <consortium name="The Broad Institute Genome Sequencing Center for Infectious Disease"/>
            <person name="Feldgarden M."/>
            <person name="Gordon D.M."/>
            <person name="Johnson J.R."/>
            <person name="Johnston B.D."/>
            <person name="Young S."/>
            <person name="Zeng Q."/>
            <person name="Koehrsen M."/>
            <person name="Alvarado L."/>
            <person name="Berlin A.M."/>
            <person name="Borenstein D."/>
            <person name="Chapman S.B."/>
            <person name="Chen Z."/>
            <person name="Engels R."/>
            <person name="Freedman E."/>
            <person name="Gellesch M."/>
            <person name="Goldberg J."/>
            <person name="Griggs A."/>
            <person name="Gujja S."/>
            <person name="Heilman E.R."/>
            <person name="Heiman D.I."/>
            <person name="Hepburn T.A."/>
            <person name="Howarth C."/>
            <person name="Jen D."/>
            <person name="Larson L."/>
            <person name="Mehta T."/>
            <person name="Park D."/>
            <person name="Pearson M."/>
            <person name="Richards J."/>
            <person name="Roberts A."/>
            <person name="Saif S."/>
            <person name="Shea T.D."/>
            <person name="Shenoy N."/>
            <person name="Sisk P."/>
            <person name="Stolte C."/>
            <person name="Sykes S.N."/>
            <person name="Walk T."/>
            <person name="White J."/>
            <person name="Yandava C."/>
            <person name="Haas B."/>
            <person name="Henn M.R."/>
            <person name="Nusbaum C."/>
            <person name="Birren B."/>
        </authorList>
    </citation>
    <scope>NUCLEOTIDE SEQUENCE [LARGE SCALE GENOMIC DNA]</scope>
    <source>
        <strain evidence="1 2">H386</strain>
    </source>
</reference>
<comment type="caution">
    <text evidence="1">The sequence shown here is derived from an EMBL/GenBank/DDBJ whole genome shotgun (WGS) entry which is preliminary data.</text>
</comment>
<evidence type="ECO:0000313" key="1">
    <source>
        <dbReference type="EMBL" id="OSL08292.1"/>
    </source>
</evidence>
<organism evidence="1 2">
    <name type="scientific">Escherichia coli H386</name>
    <dbReference type="NCBI Taxonomy" id="656397"/>
    <lineage>
        <taxon>Bacteria</taxon>
        <taxon>Pseudomonadati</taxon>
        <taxon>Pseudomonadota</taxon>
        <taxon>Gammaproteobacteria</taxon>
        <taxon>Enterobacterales</taxon>
        <taxon>Enterobacteriaceae</taxon>
        <taxon>Escherichia</taxon>
    </lineage>
</organism>
<name>A0A1X3JGG9_ECOLX</name>
<proteinExistence type="predicted"/>
<dbReference type="AlphaFoldDB" id="A0A1X3JGG9"/>
<protein>
    <submittedName>
        <fullName evidence="1">Uncharacterized protein</fullName>
    </submittedName>
</protein>
<sequence length="62" mass="7248">MVCAVLFCHERKHHDIPVYAAIFVAADDACFLIIQKNVFTCHTIFSDQRRTEISLLLNYYEN</sequence>